<sequence>MRLFSTYWLFFVSSLLLTLNSCTDEGPASSSAAAADTTAVLQPATAMPSALPCPVPGTEVLGSHYLSPEQGVLVMITADSSTYNERLGKSFRVLSVYEPAACELLQREVLPVDQSPDFAYTLAAINYNRQNQLLAIQGATHFFLYDLATKSLSAPISPVFPKPRPGVDAQSGHIMQLELWENCLIGYAQDCGAFAFQLEEGLRAVPINPLSDYQVPEGPHYHQAFLLHSDTGQQIIVPAYDRAGGGFSINPILPKPEPIDTSALAIAQDGRFVLLRQQTRRKRPIVVDLLRQEQASLPSDIEWKSNADILDWMKVMQ</sequence>
<evidence type="ECO:0000256" key="1">
    <source>
        <dbReference type="SAM" id="SignalP"/>
    </source>
</evidence>
<feature type="chain" id="PRO_5022730140" description="6-bladed beta-propeller" evidence="1">
    <location>
        <begin position="24"/>
        <end position="317"/>
    </location>
</feature>
<evidence type="ECO:0000313" key="3">
    <source>
        <dbReference type="Proteomes" id="UP000321580"/>
    </source>
</evidence>
<evidence type="ECO:0008006" key="4">
    <source>
        <dbReference type="Google" id="ProtNLM"/>
    </source>
</evidence>
<organism evidence="2 3">
    <name type="scientific">Phaeodactylibacter luteus</name>
    <dbReference type="NCBI Taxonomy" id="1564516"/>
    <lineage>
        <taxon>Bacteria</taxon>
        <taxon>Pseudomonadati</taxon>
        <taxon>Bacteroidota</taxon>
        <taxon>Saprospiria</taxon>
        <taxon>Saprospirales</taxon>
        <taxon>Haliscomenobacteraceae</taxon>
        <taxon>Phaeodactylibacter</taxon>
    </lineage>
</organism>
<evidence type="ECO:0000313" key="2">
    <source>
        <dbReference type="EMBL" id="TXB64500.1"/>
    </source>
</evidence>
<dbReference type="RefSeq" id="WP_147166795.1">
    <property type="nucleotide sequence ID" value="NZ_VOOR01000011.1"/>
</dbReference>
<gene>
    <name evidence="2" type="ORF">FRY97_07340</name>
</gene>
<dbReference type="Proteomes" id="UP000321580">
    <property type="component" value="Unassembled WGS sequence"/>
</dbReference>
<comment type="caution">
    <text evidence="2">The sequence shown here is derived from an EMBL/GenBank/DDBJ whole genome shotgun (WGS) entry which is preliminary data.</text>
</comment>
<proteinExistence type="predicted"/>
<dbReference type="EMBL" id="VOOR01000011">
    <property type="protein sequence ID" value="TXB64500.1"/>
    <property type="molecule type" value="Genomic_DNA"/>
</dbReference>
<dbReference type="AlphaFoldDB" id="A0A5C6RSA2"/>
<feature type="signal peptide" evidence="1">
    <location>
        <begin position="1"/>
        <end position="23"/>
    </location>
</feature>
<protein>
    <recommendedName>
        <fullName evidence="4">6-bladed beta-propeller</fullName>
    </recommendedName>
</protein>
<dbReference type="OrthoDB" id="1492855at2"/>
<accession>A0A5C6RSA2</accession>
<keyword evidence="3" id="KW-1185">Reference proteome</keyword>
<name>A0A5C6RSA2_9BACT</name>
<reference evidence="2 3" key="1">
    <citation type="submission" date="2019-08" db="EMBL/GenBank/DDBJ databases">
        <title>Genome of Phaeodactylibacter luteus.</title>
        <authorList>
            <person name="Bowman J.P."/>
        </authorList>
    </citation>
    <scope>NUCLEOTIDE SEQUENCE [LARGE SCALE GENOMIC DNA]</scope>
    <source>
        <strain evidence="2 3">KCTC 42180</strain>
    </source>
</reference>
<keyword evidence="1" id="KW-0732">Signal</keyword>